<reference evidence="2 3" key="1">
    <citation type="submission" date="2018-10" db="EMBL/GenBank/DDBJ databases">
        <title>Natrarchaeobius chitinivorans gen. nov., sp. nov., and Natrarchaeobius haloalkaliphilus sp. nov., alkaliphilic, chitin-utilizing haloarchaea from hypersaline alkaline lakes.</title>
        <authorList>
            <person name="Sorokin D.Y."/>
            <person name="Elcheninov A.G."/>
            <person name="Kostrikina N.A."/>
            <person name="Bale N.J."/>
            <person name="Sinninghe Damste J.S."/>
            <person name="Khijniak T.V."/>
            <person name="Kublanov I.V."/>
            <person name="Toshchakov S.V."/>
        </authorList>
    </citation>
    <scope>NUCLEOTIDE SEQUENCE [LARGE SCALE GENOMIC DNA]</scope>
    <source>
        <strain evidence="2 3">AArcht4T</strain>
    </source>
</reference>
<keyword evidence="3" id="KW-1185">Reference proteome</keyword>
<dbReference type="Proteomes" id="UP000282323">
    <property type="component" value="Unassembled WGS sequence"/>
</dbReference>
<dbReference type="Pfam" id="PF16868">
    <property type="entry name" value="NMT1_3"/>
    <property type="match status" value="1"/>
</dbReference>
<evidence type="ECO:0000313" key="3">
    <source>
        <dbReference type="Proteomes" id="UP000282323"/>
    </source>
</evidence>
<dbReference type="PANTHER" id="PTHR42941">
    <property type="entry name" value="SLL1037 PROTEIN"/>
    <property type="match status" value="1"/>
</dbReference>
<dbReference type="SUPFAM" id="SSF53850">
    <property type="entry name" value="Periplasmic binding protein-like II"/>
    <property type="match status" value="1"/>
</dbReference>
<dbReference type="NCBIfam" id="TIGR02122">
    <property type="entry name" value="TRAP_TAXI"/>
    <property type="match status" value="1"/>
</dbReference>
<comment type="caution">
    <text evidence="2">The sequence shown here is derived from an EMBL/GenBank/DDBJ whole genome shotgun (WGS) entry which is preliminary data.</text>
</comment>
<evidence type="ECO:0000313" key="2">
    <source>
        <dbReference type="EMBL" id="RQG95441.1"/>
    </source>
</evidence>
<accession>A0A3N6MIF2</accession>
<dbReference type="EMBL" id="REGA01000005">
    <property type="protein sequence ID" value="RQG95441.1"/>
    <property type="molecule type" value="Genomic_DNA"/>
</dbReference>
<dbReference type="InterPro" id="IPR011852">
    <property type="entry name" value="TRAP_TAXI"/>
</dbReference>
<dbReference type="Gene3D" id="3.40.190.10">
    <property type="entry name" value="Periplasmic binding protein-like II"/>
    <property type="match status" value="2"/>
</dbReference>
<evidence type="ECO:0000256" key="1">
    <source>
        <dbReference type="SAM" id="MobiDB-lite"/>
    </source>
</evidence>
<protein>
    <submittedName>
        <fullName evidence="2">TAXI family TRAP transporter solute-binding subunit</fullName>
    </submittedName>
</protein>
<proteinExistence type="predicted"/>
<sequence>MPVLYMTIRGMAIDNTRRKFLKATSIGVAGTMIAGCLGEDDDTGNGNGNGDGNGSGNGNGDDDDGATTWVIGGSSEGSFINTYTEAFAAEVANHSDQLELDPVLSPGFVSNINRVNQGERDLAASYHYLPYLQPRGQGEFEEDGELGELENDIVSTLPPMHIPTNTIATYAENDDIETIYDLEGMTVGLDVQGGGNTVQLLQMMEAAGIDATWEFHTFDERNEAMLGQRVDAQNFIITNGESVSGAVAPAFEELDLKFVDIPEDVRDATQEEYGHIQFGEVHGEDIGNVDPPHPLGDAHGILLPSTTVARADADSDLVYEFVSSVLENQEALGDYHAHLELFGIGDGRHDFQGVPDGTPFHDGAIEYFEEAGIDYPEQP</sequence>
<name>A0A3N6MIF2_NATCH</name>
<feature type="compositionally biased region" description="Gly residues" evidence="1">
    <location>
        <begin position="45"/>
        <end position="59"/>
    </location>
</feature>
<feature type="region of interest" description="Disordered" evidence="1">
    <location>
        <begin position="44"/>
        <end position="68"/>
    </location>
</feature>
<dbReference type="PANTHER" id="PTHR42941:SF1">
    <property type="entry name" value="SLL1037 PROTEIN"/>
    <property type="match status" value="1"/>
</dbReference>
<gene>
    <name evidence="2" type="ORF">EA473_08225</name>
</gene>
<dbReference type="AlphaFoldDB" id="A0A3N6MIF2"/>
<organism evidence="2 3">
    <name type="scientific">Natrarchaeobius chitinivorans</name>
    <dbReference type="NCBI Taxonomy" id="1679083"/>
    <lineage>
        <taxon>Archaea</taxon>
        <taxon>Methanobacteriati</taxon>
        <taxon>Methanobacteriota</taxon>
        <taxon>Stenosarchaea group</taxon>
        <taxon>Halobacteria</taxon>
        <taxon>Halobacteriales</taxon>
        <taxon>Natrialbaceae</taxon>
        <taxon>Natrarchaeobius</taxon>
    </lineage>
</organism>